<dbReference type="EC" id="3.4.16.4" evidence="4"/>
<feature type="compositionally biased region" description="Low complexity" evidence="1">
    <location>
        <begin position="27"/>
        <end position="45"/>
    </location>
</feature>
<dbReference type="CDD" id="cd14852">
    <property type="entry name" value="LD-carboxypeptidase"/>
    <property type="match status" value="1"/>
</dbReference>
<evidence type="ECO:0000256" key="1">
    <source>
        <dbReference type="SAM" id="MobiDB-lite"/>
    </source>
</evidence>
<keyword evidence="4" id="KW-0378">Hydrolase</keyword>
<dbReference type="SUPFAM" id="SSF55166">
    <property type="entry name" value="Hedgehog/DD-peptidase"/>
    <property type="match status" value="1"/>
</dbReference>
<dbReference type="PANTHER" id="PTHR34385:SF1">
    <property type="entry name" value="PEPTIDOGLYCAN L-ALANYL-D-GLUTAMATE ENDOPEPTIDASE CWLK"/>
    <property type="match status" value="1"/>
</dbReference>
<dbReference type="EMBL" id="UHFR01000005">
    <property type="protein sequence ID" value="SUN75798.1"/>
    <property type="molecule type" value="Genomic_DNA"/>
</dbReference>
<dbReference type="InterPro" id="IPR009045">
    <property type="entry name" value="Zn_M74/Hedgehog-like"/>
</dbReference>
<dbReference type="GO" id="GO:0006508">
    <property type="term" value="P:proteolysis"/>
    <property type="evidence" value="ECO:0007669"/>
    <property type="project" value="InterPro"/>
</dbReference>
<keyword evidence="5" id="KW-1185">Reference proteome</keyword>
<feature type="region of interest" description="Disordered" evidence="1">
    <location>
        <begin position="21"/>
        <end position="56"/>
    </location>
</feature>
<dbReference type="InterPro" id="IPR003709">
    <property type="entry name" value="VanY-like_core_dom"/>
</dbReference>
<protein>
    <submittedName>
        <fullName evidence="4">Serine-type D-Ala-D-Ala carboxypeptidase</fullName>
        <ecNumber evidence="4">3.4.16.4</ecNumber>
    </submittedName>
</protein>
<proteinExistence type="predicted"/>
<evidence type="ECO:0000313" key="4">
    <source>
        <dbReference type="EMBL" id="SUN75798.1"/>
    </source>
</evidence>
<feature type="signal peptide" evidence="2">
    <location>
        <begin position="1"/>
        <end position="21"/>
    </location>
</feature>
<dbReference type="AlphaFoldDB" id="A0A380KVP0"/>
<gene>
    <name evidence="4" type="ORF">NCTC13765_00238</name>
</gene>
<sequence>MKKIAVLGLALLALTACSNGASKTNASEGGKSSISSEKQASSSQKTPPSTDSKVHHNGSYYYVDGKYGQVVVVNKRYPLSSDYNPGEDATAKAELLKLIAAMQAEGFPISDQYSGFRSYQTQTSLYQDYVNRDGKAAADRYSARPGYSEHQTGYMPEQWHLRYIGQEAQDIADSGLSLEEYYGFAGGDYQ</sequence>
<feature type="domain" description="D-alanyl-D-alanine carboxypeptidase-like core" evidence="3">
    <location>
        <begin position="89"/>
        <end position="154"/>
    </location>
</feature>
<organism evidence="4 5">
    <name type="scientific">Streptococcus massiliensis</name>
    <dbReference type="NCBI Taxonomy" id="313439"/>
    <lineage>
        <taxon>Bacteria</taxon>
        <taxon>Bacillati</taxon>
        <taxon>Bacillota</taxon>
        <taxon>Bacilli</taxon>
        <taxon>Lactobacillales</taxon>
        <taxon>Streptococcaceae</taxon>
        <taxon>Streptococcus</taxon>
    </lineage>
</organism>
<dbReference type="InterPro" id="IPR058193">
    <property type="entry name" value="VanY/YodJ_core_dom"/>
</dbReference>
<dbReference type="Gene3D" id="3.30.1380.10">
    <property type="match status" value="2"/>
</dbReference>
<dbReference type="InterPro" id="IPR052179">
    <property type="entry name" value="DD-CPase-like"/>
</dbReference>
<dbReference type="Pfam" id="PF02557">
    <property type="entry name" value="VanY"/>
    <property type="match status" value="1"/>
</dbReference>
<feature type="chain" id="PRO_5039186486" evidence="2">
    <location>
        <begin position="22"/>
        <end position="190"/>
    </location>
</feature>
<evidence type="ECO:0000256" key="2">
    <source>
        <dbReference type="SAM" id="SignalP"/>
    </source>
</evidence>
<dbReference type="PANTHER" id="PTHR34385">
    <property type="entry name" value="D-ALANYL-D-ALANINE CARBOXYPEPTIDASE"/>
    <property type="match status" value="1"/>
</dbReference>
<dbReference type="RefSeq" id="WP_018370941.1">
    <property type="nucleotide sequence ID" value="NZ_UHFR01000005.1"/>
</dbReference>
<keyword evidence="4" id="KW-0645">Protease</keyword>
<evidence type="ECO:0000313" key="5">
    <source>
        <dbReference type="Proteomes" id="UP000254634"/>
    </source>
</evidence>
<dbReference type="STRING" id="1123307.GCA_000380065_00256"/>
<dbReference type="GO" id="GO:0009002">
    <property type="term" value="F:serine-type D-Ala-D-Ala carboxypeptidase activity"/>
    <property type="evidence" value="ECO:0007669"/>
    <property type="project" value="UniProtKB-EC"/>
</dbReference>
<name>A0A380KVP0_9STRE</name>
<dbReference type="PROSITE" id="PS51257">
    <property type="entry name" value="PROKAR_LIPOPROTEIN"/>
    <property type="match status" value="1"/>
</dbReference>
<evidence type="ECO:0000259" key="3">
    <source>
        <dbReference type="Pfam" id="PF02557"/>
    </source>
</evidence>
<dbReference type="Proteomes" id="UP000254634">
    <property type="component" value="Unassembled WGS sequence"/>
</dbReference>
<reference evidence="4" key="1">
    <citation type="submission" date="2018-06" db="EMBL/GenBank/DDBJ databases">
        <authorList>
            <consortium name="Pathogen Informatics"/>
            <person name="Doyle S."/>
        </authorList>
    </citation>
    <scope>NUCLEOTIDE SEQUENCE [LARGE SCALE GENOMIC DNA]</scope>
    <source>
        <strain evidence="4">NCTC13765</strain>
    </source>
</reference>
<accession>A0A380KVP0</accession>
<dbReference type="OrthoDB" id="9792074at2"/>
<keyword evidence="2" id="KW-0732">Signal</keyword>
<keyword evidence="4" id="KW-0121">Carboxypeptidase</keyword>